<dbReference type="GO" id="GO:0003886">
    <property type="term" value="F:DNA (cytosine-5-)-methyltransferase activity"/>
    <property type="evidence" value="ECO:0007669"/>
    <property type="project" value="UniProtKB-EC"/>
</dbReference>
<dbReference type="AlphaFoldDB" id="A0A835Z6C7"/>
<protein>
    <recommendedName>
        <fullName evidence="1">DNA (cytosine-5-)-methyltransferase</fullName>
        <ecNumber evidence="1">2.1.1.37</ecNumber>
    </recommendedName>
</protein>
<dbReference type="OrthoDB" id="48846at2759"/>
<dbReference type="InterPro" id="IPR050390">
    <property type="entry name" value="C5-Methyltransferase"/>
</dbReference>
<proteinExistence type="predicted"/>
<dbReference type="EMBL" id="JAFCMP010000223">
    <property type="protein sequence ID" value="KAG5183048.1"/>
    <property type="molecule type" value="Genomic_DNA"/>
</dbReference>
<dbReference type="PRINTS" id="PR00105">
    <property type="entry name" value="C5METTRFRASE"/>
</dbReference>
<dbReference type="GO" id="GO:0032259">
    <property type="term" value="P:methylation"/>
    <property type="evidence" value="ECO:0007669"/>
    <property type="project" value="UniProtKB-KW"/>
</dbReference>
<dbReference type="Proteomes" id="UP000664859">
    <property type="component" value="Unassembled WGS sequence"/>
</dbReference>
<keyword evidence="7" id="KW-1185">Reference proteome</keyword>
<dbReference type="PANTHER" id="PTHR10629">
    <property type="entry name" value="CYTOSINE-SPECIFIC METHYLTRANSFERASE"/>
    <property type="match status" value="1"/>
</dbReference>
<dbReference type="SUPFAM" id="SSF53335">
    <property type="entry name" value="S-adenosyl-L-methionine-dependent methyltransferases"/>
    <property type="match status" value="1"/>
</dbReference>
<organism evidence="6 7">
    <name type="scientific">Tribonema minus</name>
    <dbReference type="NCBI Taxonomy" id="303371"/>
    <lineage>
        <taxon>Eukaryota</taxon>
        <taxon>Sar</taxon>
        <taxon>Stramenopiles</taxon>
        <taxon>Ochrophyta</taxon>
        <taxon>PX clade</taxon>
        <taxon>Xanthophyceae</taxon>
        <taxon>Tribonematales</taxon>
        <taxon>Tribonemataceae</taxon>
        <taxon>Tribonema</taxon>
    </lineage>
</organism>
<evidence type="ECO:0000256" key="4">
    <source>
        <dbReference type="ARBA" id="ARBA00022691"/>
    </source>
</evidence>
<gene>
    <name evidence="6" type="ORF">JKP88DRAFT_273019</name>
</gene>
<evidence type="ECO:0000256" key="5">
    <source>
        <dbReference type="SAM" id="MobiDB-lite"/>
    </source>
</evidence>
<comment type="caution">
    <text evidence="6">The sequence shown here is derived from an EMBL/GenBank/DDBJ whole genome shotgun (WGS) entry which is preliminary data.</text>
</comment>
<feature type="region of interest" description="Disordered" evidence="5">
    <location>
        <begin position="188"/>
        <end position="212"/>
    </location>
</feature>
<evidence type="ECO:0000256" key="3">
    <source>
        <dbReference type="ARBA" id="ARBA00022679"/>
    </source>
</evidence>
<keyword evidence="4" id="KW-0949">S-adenosyl-L-methionine</keyword>
<dbReference type="GO" id="GO:0003677">
    <property type="term" value="F:DNA binding"/>
    <property type="evidence" value="ECO:0007669"/>
    <property type="project" value="TreeGrafter"/>
</dbReference>
<dbReference type="InterPro" id="IPR029063">
    <property type="entry name" value="SAM-dependent_MTases_sf"/>
</dbReference>
<dbReference type="Pfam" id="PF00145">
    <property type="entry name" value="DNA_methylase"/>
    <property type="match status" value="1"/>
</dbReference>
<evidence type="ECO:0000313" key="7">
    <source>
        <dbReference type="Proteomes" id="UP000664859"/>
    </source>
</evidence>
<evidence type="ECO:0000256" key="2">
    <source>
        <dbReference type="ARBA" id="ARBA00022603"/>
    </source>
</evidence>
<name>A0A835Z6C7_9STRA</name>
<accession>A0A835Z6C7</accession>
<sequence length="296" mass="32451">MMYVIDLFSGAGGFSEGARQAGAVVILAVDCWQAALDVHAANHLDCHHWREEVGGHPAELAGRLRAFIGANVPAGQLVHVHASPPCQRLSKANRSSRDTDVGLRLTRFALDVVQAVGCHSWTIEQVSAPAVRKLMDDRGVKYRHLHFDKYGVPSIRRRLIASSVPLDDLPVCVAPPLTLREVMTVAGMQPPEGYDAQRDGSSKPTRRRLDDTSYTVTTRAPVLWNDALGKELALPHVVRSLLQTFPPGYKFGKHSKKMVANAVPPEMSRRLLLHVMRHNSDAPTLTTAGDRSRAST</sequence>
<dbReference type="PANTHER" id="PTHR10629:SF52">
    <property type="entry name" value="DNA (CYTOSINE-5)-METHYLTRANSFERASE 1"/>
    <property type="match status" value="1"/>
</dbReference>
<feature type="compositionally biased region" description="Basic and acidic residues" evidence="5">
    <location>
        <begin position="195"/>
        <end position="211"/>
    </location>
</feature>
<evidence type="ECO:0000313" key="6">
    <source>
        <dbReference type="EMBL" id="KAG5183048.1"/>
    </source>
</evidence>
<dbReference type="EC" id="2.1.1.37" evidence="1"/>
<dbReference type="GO" id="GO:0044027">
    <property type="term" value="P:negative regulation of gene expression via chromosomal CpG island methylation"/>
    <property type="evidence" value="ECO:0007669"/>
    <property type="project" value="TreeGrafter"/>
</dbReference>
<dbReference type="Gene3D" id="3.40.50.150">
    <property type="entry name" value="Vaccinia Virus protein VP39"/>
    <property type="match status" value="1"/>
</dbReference>
<evidence type="ECO:0000256" key="1">
    <source>
        <dbReference type="ARBA" id="ARBA00011975"/>
    </source>
</evidence>
<keyword evidence="3 6" id="KW-0808">Transferase</keyword>
<keyword evidence="2 6" id="KW-0489">Methyltransferase</keyword>
<reference evidence="6" key="1">
    <citation type="submission" date="2021-02" db="EMBL/GenBank/DDBJ databases">
        <title>First Annotated Genome of the Yellow-green Alga Tribonema minus.</title>
        <authorList>
            <person name="Mahan K.M."/>
        </authorList>
    </citation>
    <scope>NUCLEOTIDE SEQUENCE</scope>
    <source>
        <strain evidence="6">UTEX B ZZ1240</strain>
    </source>
</reference>
<dbReference type="InterPro" id="IPR001525">
    <property type="entry name" value="C5_MeTfrase"/>
</dbReference>